<comment type="similarity">
    <text evidence="2">Belongs to the OmpP1/FadL family.</text>
</comment>
<evidence type="ECO:0000256" key="5">
    <source>
        <dbReference type="ARBA" id="ARBA00022729"/>
    </source>
</evidence>
<keyword evidence="5" id="KW-0732">Signal</keyword>
<keyword evidence="9" id="KW-1185">Reference proteome</keyword>
<dbReference type="PANTHER" id="PTHR35093">
    <property type="entry name" value="OUTER MEMBRANE PROTEIN NMB0088-RELATED"/>
    <property type="match status" value="1"/>
</dbReference>
<dbReference type="PANTHER" id="PTHR35093:SF8">
    <property type="entry name" value="OUTER MEMBRANE PROTEIN NMB0088-RELATED"/>
    <property type="match status" value="1"/>
</dbReference>
<evidence type="ECO:0000256" key="3">
    <source>
        <dbReference type="ARBA" id="ARBA00022452"/>
    </source>
</evidence>
<reference evidence="8 9" key="1">
    <citation type="submission" date="2023-04" db="EMBL/GenBank/DDBJ databases">
        <title>YMD61, complete Genome.</title>
        <authorList>
            <person name="Zhang J."/>
        </authorList>
    </citation>
    <scope>NUCLEOTIDE SEQUENCE [LARGE SCALE GENOMIC DNA]</scope>
    <source>
        <strain evidence="8 9">YMD61</strain>
    </source>
</reference>
<accession>A0ABY8QAT5</accession>
<keyword evidence="4" id="KW-0812">Transmembrane</keyword>
<evidence type="ECO:0000256" key="6">
    <source>
        <dbReference type="ARBA" id="ARBA00023136"/>
    </source>
</evidence>
<dbReference type="Pfam" id="PF03349">
    <property type="entry name" value="Toluene_X"/>
    <property type="match status" value="1"/>
</dbReference>
<dbReference type="Gene3D" id="2.40.160.60">
    <property type="entry name" value="Outer membrane protein transport protein (OMPP1/FadL/TodX)"/>
    <property type="match status" value="1"/>
</dbReference>
<dbReference type="EMBL" id="CP124535">
    <property type="protein sequence ID" value="WGV17999.1"/>
    <property type="molecule type" value="Genomic_DNA"/>
</dbReference>
<evidence type="ECO:0000313" key="9">
    <source>
        <dbReference type="Proteomes" id="UP001230978"/>
    </source>
</evidence>
<name>A0ABY8QAT5_9RHOB</name>
<gene>
    <name evidence="8" type="ORF">QF092_04290</name>
</gene>
<evidence type="ECO:0000256" key="7">
    <source>
        <dbReference type="ARBA" id="ARBA00023237"/>
    </source>
</evidence>
<dbReference type="SUPFAM" id="SSF56935">
    <property type="entry name" value="Porins"/>
    <property type="match status" value="1"/>
</dbReference>
<protein>
    <submittedName>
        <fullName evidence="8">Outer membrane protein transport protein</fullName>
    </submittedName>
</protein>
<evidence type="ECO:0000256" key="4">
    <source>
        <dbReference type="ARBA" id="ARBA00022692"/>
    </source>
</evidence>
<keyword evidence="3" id="KW-1134">Transmembrane beta strand</keyword>
<keyword evidence="6" id="KW-0472">Membrane</keyword>
<dbReference type="Proteomes" id="UP001230978">
    <property type="component" value="Chromosome"/>
</dbReference>
<dbReference type="InterPro" id="IPR005017">
    <property type="entry name" value="OMPP1/FadL/TodX"/>
</dbReference>
<comment type="subcellular location">
    <subcellularLocation>
        <location evidence="1">Cell outer membrane</location>
        <topology evidence="1">Multi-pass membrane protein</topology>
    </subcellularLocation>
</comment>
<proteinExistence type="inferred from homology"/>
<organism evidence="8 9">
    <name type="scientific">Fuscovulum ytuae</name>
    <dbReference type="NCBI Taxonomy" id="3042299"/>
    <lineage>
        <taxon>Bacteria</taxon>
        <taxon>Pseudomonadati</taxon>
        <taxon>Pseudomonadota</taxon>
        <taxon>Alphaproteobacteria</taxon>
        <taxon>Rhodobacterales</taxon>
        <taxon>Paracoccaceae</taxon>
        <taxon>Fuscovulum</taxon>
    </lineage>
</organism>
<evidence type="ECO:0000313" key="8">
    <source>
        <dbReference type="EMBL" id="WGV17999.1"/>
    </source>
</evidence>
<evidence type="ECO:0000256" key="1">
    <source>
        <dbReference type="ARBA" id="ARBA00004571"/>
    </source>
</evidence>
<keyword evidence="7" id="KW-0998">Cell outer membrane</keyword>
<sequence length="371" mass="38854">MKTMLGATTALVVGTLTAQAGGIDRSGQGLGALFEKGRYVELSFGAVKPEVSGNDVALFGGGATGDVASDYTQLAFSYKYDINDQLSFALNLDQPFGADVLYSATSAALGGTNAEATSTQLTGILRYKFNDRVSVHAGLRATKSDGFIRLQGAAYAGLSTYNVTLGSDVAPGYLVGVAYEIPDIALRVALTYNSEVKHDFLTTERLGAAQIAPQSVTNVTLPQSVNLDFQSGIAEDTLLFGQIRWVDWSAFRVDPTAFVGLAGGGLIDLEDSVTYSLGIGRRFNETWAGSVSVSYEGKGTDNLVSPLAPTDGRIGLTVGGIYSHENMKVSFGVNYTKLGDAQPETGTPDVARASMTGNSALGVGVKVGWSF</sequence>
<evidence type="ECO:0000256" key="2">
    <source>
        <dbReference type="ARBA" id="ARBA00008163"/>
    </source>
</evidence>